<keyword evidence="6" id="KW-0472">Membrane</keyword>
<dbReference type="GO" id="GO:0046872">
    <property type="term" value="F:metal ion binding"/>
    <property type="evidence" value="ECO:0007669"/>
    <property type="project" value="UniProtKB-KW"/>
</dbReference>
<evidence type="ECO:0000313" key="8">
    <source>
        <dbReference type="EMBL" id="HIZ15656.1"/>
    </source>
</evidence>
<dbReference type="PANTHER" id="PTHR43255:SF1">
    <property type="entry name" value="IRON-SULFUR-BINDING OXIDOREDUCTASE FADF-RELATED"/>
    <property type="match status" value="1"/>
</dbReference>
<evidence type="ECO:0000256" key="5">
    <source>
        <dbReference type="ARBA" id="ARBA00023014"/>
    </source>
</evidence>
<keyword evidence="5" id="KW-0411">Iron-sulfur</keyword>
<keyword evidence="2" id="KW-0479">Metal-binding</keyword>
<evidence type="ECO:0000259" key="7">
    <source>
        <dbReference type="PROSITE" id="PS51379"/>
    </source>
</evidence>
<protein>
    <submittedName>
        <fullName evidence="8">4Fe-4S dicluster domain-containing protein</fullName>
    </submittedName>
</protein>
<feature type="transmembrane region" description="Helical" evidence="6">
    <location>
        <begin position="6"/>
        <end position="26"/>
    </location>
</feature>
<dbReference type="InterPro" id="IPR051460">
    <property type="entry name" value="HdrC_iron-sulfur_subunit"/>
</dbReference>
<dbReference type="AlphaFoldDB" id="A0A9D2DET4"/>
<dbReference type="InterPro" id="IPR017896">
    <property type="entry name" value="4Fe4S_Fe-S-bd"/>
</dbReference>
<proteinExistence type="predicted"/>
<feature type="transmembrane region" description="Helical" evidence="6">
    <location>
        <begin position="127"/>
        <end position="147"/>
    </location>
</feature>
<feature type="transmembrane region" description="Helical" evidence="6">
    <location>
        <begin position="221"/>
        <end position="239"/>
    </location>
</feature>
<keyword evidence="1" id="KW-0004">4Fe-4S</keyword>
<evidence type="ECO:0000256" key="6">
    <source>
        <dbReference type="SAM" id="Phobius"/>
    </source>
</evidence>
<dbReference type="PROSITE" id="PS00198">
    <property type="entry name" value="4FE4S_FER_1"/>
    <property type="match status" value="1"/>
</dbReference>
<feature type="transmembrane region" description="Helical" evidence="6">
    <location>
        <begin position="73"/>
        <end position="94"/>
    </location>
</feature>
<accession>A0A9D2DET4</accession>
<dbReference type="InterPro" id="IPR036197">
    <property type="entry name" value="NarG-like_sf"/>
</dbReference>
<keyword evidence="6" id="KW-0812">Transmembrane</keyword>
<dbReference type="EMBL" id="DXCC01000027">
    <property type="protein sequence ID" value="HIZ15656.1"/>
    <property type="molecule type" value="Genomic_DNA"/>
</dbReference>
<name>A0A9D2DET4_9BACT</name>
<dbReference type="InterPro" id="IPR017900">
    <property type="entry name" value="4Fe4S_Fe_S_CS"/>
</dbReference>
<evidence type="ECO:0000256" key="4">
    <source>
        <dbReference type="ARBA" id="ARBA00023004"/>
    </source>
</evidence>
<dbReference type="GO" id="GO:0005886">
    <property type="term" value="C:plasma membrane"/>
    <property type="evidence" value="ECO:0007669"/>
    <property type="project" value="TreeGrafter"/>
</dbReference>
<dbReference type="Pfam" id="PF13183">
    <property type="entry name" value="Fer4_8"/>
    <property type="match status" value="1"/>
</dbReference>
<evidence type="ECO:0000256" key="2">
    <source>
        <dbReference type="ARBA" id="ARBA00022723"/>
    </source>
</evidence>
<dbReference type="PROSITE" id="PS51379">
    <property type="entry name" value="4FE4S_FER_2"/>
    <property type="match status" value="1"/>
</dbReference>
<comment type="caution">
    <text evidence="8">The sequence shown here is derived from an EMBL/GenBank/DDBJ whole genome shotgun (WGS) entry which is preliminary data.</text>
</comment>
<keyword evidence="4" id="KW-0408">Iron</keyword>
<dbReference type="PANTHER" id="PTHR43255">
    <property type="entry name" value="IRON-SULFUR-BINDING OXIDOREDUCTASE FADF-RELATED-RELATED"/>
    <property type="match status" value="1"/>
</dbReference>
<evidence type="ECO:0000256" key="1">
    <source>
        <dbReference type="ARBA" id="ARBA00022485"/>
    </source>
</evidence>
<gene>
    <name evidence="8" type="ORF">H9816_07095</name>
</gene>
<dbReference type="Gene3D" id="1.20.950.20">
    <property type="entry name" value="Transmembrane di-heme cytochromes, Chain C"/>
    <property type="match status" value="1"/>
</dbReference>
<reference evidence="8" key="2">
    <citation type="submission" date="2021-04" db="EMBL/GenBank/DDBJ databases">
        <authorList>
            <person name="Gilroy R."/>
        </authorList>
    </citation>
    <scope>NUCLEOTIDE SEQUENCE</scope>
    <source>
        <strain evidence="8">ChiHjej11B10-19426</strain>
    </source>
</reference>
<dbReference type="InterPro" id="IPR004017">
    <property type="entry name" value="Cys_rich_dom"/>
</dbReference>
<dbReference type="Pfam" id="PF02754">
    <property type="entry name" value="CCG"/>
    <property type="match status" value="2"/>
</dbReference>
<organism evidence="8 9">
    <name type="scientific">Candidatus Tidjanibacter faecipullorum</name>
    <dbReference type="NCBI Taxonomy" id="2838766"/>
    <lineage>
        <taxon>Bacteria</taxon>
        <taxon>Pseudomonadati</taxon>
        <taxon>Bacteroidota</taxon>
        <taxon>Bacteroidia</taxon>
        <taxon>Bacteroidales</taxon>
        <taxon>Rikenellaceae</taxon>
        <taxon>Tidjanibacter</taxon>
    </lineage>
</organism>
<reference evidence="8" key="1">
    <citation type="journal article" date="2021" name="PeerJ">
        <title>Extensive microbial diversity within the chicken gut microbiome revealed by metagenomics and culture.</title>
        <authorList>
            <person name="Gilroy R."/>
            <person name="Ravi A."/>
            <person name="Getino M."/>
            <person name="Pursley I."/>
            <person name="Horton D.L."/>
            <person name="Alikhan N.F."/>
            <person name="Baker D."/>
            <person name="Gharbi K."/>
            <person name="Hall N."/>
            <person name="Watson M."/>
            <person name="Adriaenssens E.M."/>
            <person name="Foster-Nyarko E."/>
            <person name="Jarju S."/>
            <person name="Secka A."/>
            <person name="Antonio M."/>
            <person name="Oren A."/>
            <person name="Chaudhuri R.R."/>
            <person name="La Ragione R."/>
            <person name="Hildebrand F."/>
            <person name="Pallen M.J."/>
        </authorList>
    </citation>
    <scope>NUCLEOTIDE SEQUENCE</scope>
    <source>
        <strain evidence="8">ChiHjej11B10-19426</strain>
    </source>
</reference>
<dbReference type="Gene3D" id="3.30.70.20">
    <property type="match status" value="1"/>
</dbReference>
<dbReference type="GO" id="GO:0051539">
    <property type="term" value="F:4 iron, 4 sulfur cluster binding"/>
    <property type="evidence" value="ECO:0007669"/>
    <property type="project" value="UniProtKB-KW"/>
</dbReference>
<dbReference type="SUPFAM" id="SSF54862">
    <property type="entry name" value="4Fe-4S ferredoxins"/>
    <property type="match status" value="1"/>
</dbReference>
<dbReference type="GO" id="GO:0016491">
    <property type="term" value="F:oxidoreductase activity"/>
    <property type="evidence" value="ECO:0007669"/>
    <property type="project" value="UniProtKB-KW"/>
</dbReference>
<keyword evidence="3" id="KW-0560">Oxidoreductase</keyword>
<dbReference type="Proteomes" id="UP000824014">
    <property type="component" value="Unassembled WGS sequence"/>
</dbReference>
<evidence type="ECO:0000313" key="9">
    <source>
        <dbReference type="Proteomes" id="UP000824014"/>
    </source>
</evidence>
<evidence type="ECO:0000256" key="3">
    <source>
        <dbReference type="ARBA" id="ARBA00023002"/>
    </source>
</evidence>
<feature type="domain" description="4Fe-4S ferredoxin-type" evidence="7">
    <location>
        <begin position="308"/>
        <end position="338"/>
    </location>
</feature>
<dbReference type="SUPFAM" id="SSF103501">
    <property type="entry name" value="Respiratory nitrate reductase 1 gamma chain"/>
    <property type="match status" value="1"/>
</dbReference>
<sequence>MYYYDHFVIPFLVGTIFMFVVIVWKWGRWLWMLPGRDKRAIGCGIFSGATLKAIGEVISESLLHRRIFRVNPLLGYMHMSLAFGWFLLIVVGWIEAAYVLGGGTPLHAHVFFRYFDPANHTGGWNPFAFVMDLLLLMVLSGVALAWFKRMRSRALGMKRTTKHVLIDRVALSALWCIFPLRLLAESLTAAGKHNGGFLTGSLGSLFEAWMSPEVLDVATETAWWLYSFALGIFFVAMPFSRYMHIFTEVPLIFLRRYRIHSEAQPKSFDNFQIQACSRCGICIDPCQLQRDLNIRNVQSVYFLRDRRYGKLTDEVTDNCLMCGLCEARCPVGIELNTLRLNSRQQRKDAPALTRFDYLQGIDRSSGQGRVGYFAGCMTLLTPATLKSMERIFEAAGEEVWWADRDGGTCCGRPLKLSGEIQAARRLMESNKALFVKHGITTLVTSCPICLKVFREDYDLQGIEVLHHTEYILRLVRAGRLTIDSGGESFTYHDPCELGRGSGIYEPPRELIRMAGRLTDPEHNRREALCCGSSLANTVIDDGQQVRIGAAMTAELEQTGAQTIVTACPLCKKAIVRNASVRVADISQVVAEHLRPAVPGRLVSERPAAGEQPAVG</sequence>
<keyword evidence="6" id="KW-1133">Transmembrane helix</keyword>